<dbReference type="InterPro" id="IPR005797">
    <property type="entry name" value="Cyt_b/b6_N"/>
</dbReference>
<sequence length="561" mass="62525">MTTTTPDTRKQTSDDASSSRVYKLGAVGGDWLDQRLSGGGFVKFIARKIFPDHWSFMFGEVALYSFVILLISGTFLTMFFDPSMEEVVYNGPYVPLQGEHVSRAFESTLQISFEVKGGLLFRQMHHWSALVFMVAIFVHMFRVFFTGAFRKPRELNWIVGFTLMVLGMVAGFSGYSLPDDVLSGNGLRVIDGLMKSIPIIGTYLSMLLFGGEFPGTDIIPRLFTVHILLVPAMILGLIAIHLVLLVLHKHTQYPGPGRTERNVVGFPVFPVYAAKAGGFFFLVFGVITLISATTAINGVWVYGPYDPSPVSAGSQPDWYMLWTDGGLRLIPGWEFTIFGYVISLNMLIPMGIYGALLGSLALYPFIESWVTGDDREHHLLDLPYNAPVRTGLGVSWISVYLILALAATNDIIAIGLHLSINDLTWAFRIGIFVVPVLVFFITKRICLSLQRQARQKALHGSETSRVVRTESGKMLEIHEPLDEFDRWVLVQHDDYRPLQAGKGVSSLRAKATSFFFKDRIEPVSPAELREAFEHYAHEKHEIDSATGGDYRTPAETAHHAG</sequence>
<evidence type="ECO:0000256" key="7">
    <source>
        <dbReference type="SAM" id="Phobius"/>
    </source>
</evidence>
<dbReference type="EC" id="7.1.1.8" evidence="2"/>
<dbReference type="EMBL" id="JBHSLN010000011">
    <property type="protein sequence ID" value="MFC5296301.1"/>
    <property type="molecule type" value="Genomic_DNA"/>
</dbReference>
<feature type="region of interest" description="Disordered" evidence="6">
    <location>
        <begin position="542"/>
        <end position="561"/>
    </location>
</feature>
<evidence type="ECO:0000256" key="3">
    <source>
        <dbReference type="ARBA" id="ARBA00016116"/>
    </source>
</evidence>
<evidence type="ECO:0000256" key="4">
    <source>
        <dbReference type="ARBA" id="ARBA00029351"/>
    </source>
</evidence>
<keyword evidence="7" id="KW-0812">Transmembrane</keyword>
<comment type="cofactor">
    <cofactor evidence="1">
        <name>heme</name>
        <dbReference type="ChEBI" id="CHEBI:30413"/>
    </cofactor>
</comment>
<dbReference type="Gene3D" id="1.20.810.10">
    <property type="entry name" value="Cytochrome Bc1 Complex, Chain C"/>
    <property type="match status" value="1"/>
</dbReference>
<accession>A0ABW0FCN3</accession>
<evidence type="ECO:0000256" key="2">
    <source>
        <dbReference type="ARBA" id="ARBA00012951"/>
    </source>
</evidence>
<feature type="transmembrane region" description="Helical" evidence="7">
    <location>
        <begin position="227"/>
        <end position="247"/>
    </location>
</feature>
<dbReference type="PANTHER" id="PTHR19271">
    <property type="entry name" value="CYTOCHROME B"/>
    <property type="match status" value="1"/>
</dbReference>
<keyword evidence="7" id="KW-0472">Membrane</keyword>
<proteinExistence type="predicted"/>
<gene>
    <name evidence="9" type="ORF">ACFPK8_02165</name>
</gene>
<feature type="transmembrane region" description="Helical" evidence="7">
    <location>
        <begin position="157"/>
        <end position="177"/>
    </location>
</feature>
<feature type="transmembrane region" description="Helical" evidence="7">
    <location>
        <begin position="397"/>
        <end position="418"/>
    </location>
</feature>
<protein>
    <recommendedName>
        <fullName evidence="3">Cytochrome bc1 complex cytochrome b subunit</fullName>
        <ecNumber evidence="2">7.1.1.8</ecNumber>
    </recommendedName>
    <alternativeName>
        <fullName evidence="5">Cytochrome bc1 reductase complex subunit QcrB</fullName>
    </alternativeName>
</protein>
<dbReference type="SUPFAM" id="SSF81342">
    <property type="entry name" value="Transmembrane di-heme cytochromes"/>
    <property type="match status" value="1"/>
</dbReference>
<evidence type="ECO:0000313" key="10">
    <source>
        <dbReference type="Proteomes" id="UP001595937"/>
    </source>
</evidence>
<comment type="catalytic activity">
    <reaction evidence="4">
        <text>a quinol + 2 Fe(III)-[cytochrome c](out) = a quinone + 2 Fe(II)-[cytochrome c](out) + 2 H(+)(out)</text>
        <dbReference type="Rhea" id="RHEA:11484"/>
        <dbReference type="Rhea" id="RHEA-COMP:10350"/>
        <dbReference type="Rhea" id="RHEA-COMP:14399"/>
        <dbReference type="ChEBI" id="CHEBI:15378"/>
        <dbReference type="ChEBI" id="CHEBI:24646"/>
        <dbReference type="ChEBI" id="CHEBI:29033"/>
        <dbReference type="ChEBI" id="CHEBI:29034"/>
        <dbReference type="ChEBI" id="CHEBI:132124"/>
        <dbReference type="EC" id="7.1.1.8"/>
    </reaction>
</comment>
<keyword evidence="10" id="KW-1185">Reference proteome</keyword>
<evidence type="ECO:0000313" key="9">
    <source>
        <dbReference type="EMBL" id="MFC5296301.1"/>
    </source>
</evidence>
<comment type="caution">
    <text evidence="9">The sequence shown here is derived from an EMBL/GenBank/DDBJ whole genome shotgun (WGS) entry which is preliminary data.</text>
</comment>
<evidence type="ECO:0000259" key="8">
    <source>
        <dbReference type="PROSITE" id="PS51002"/>
    </source>
</evidence>
<feature type="transmembrane region" description="Helical" evidence="7">
    <location>
        <begin position="127"/>
        <end position="145"/>
    </location>
</feature>
<dbReference type="RefSeq" id="WP_193117335.1">
    <property type="nucleotide sequence ID" value="NZ_BAAAIR010000032.1"/>
</dbReference>
<feature type="transmembrane region" description="Helical" evidence="7">
    <location>
        <begin position="337"/>
        <end position="366"/>
    </location>
</feature>
<dbReference type="PROSITE" id="PS51002">
    <property type="entry name" value="CYTB_NTER"/>
    <property type="match status" value="1"/>
</dbReference>
<evidence type="ECO:0000256" key="6">
    <source>
        <dbReference type="SAM" id="MobiDB-lite"/>
    </source>
</evidence>
<dbReference type="InterPro" id="IPR027387">
    <property type="entry name" value="Cytb/b6-like_sf"/>
</dbReference>
<feature type="transmembrane region" description="Helical" evidence="7">
    <location>
        <begin position="61"/>
        <end position="80"/>
    </location>
</feature>
<dbReference type="GeneID" id="303296722"/>
<dbReference type="InterPro" id="IPR016174">
    <property type="entry name" value="Di-haem_cyt_TM"/>
</dbReference>
<feature type="transmembrane region" description="Helical" evidence="7">
    <location>
        <begin position="425"/>
        <end position="442"/>
    </location>
</feature>
<keyword evidence="7" id="KW-1133">Transmembrane helix</keyword>
<dbReference type="Pfam" id="PF13631">
    <property type="entry name" value="Cytochrom_B_N_2"/>
    <property type="match status" value="1"/>
</dbReference>
<evidence type="ECO:0000256" key="1">
    <source>
        <dbReference type="ARBA" id="ARBA00001971"/>
    </source>
</evidence>
<dbReference type="PANTHER" id="PTHR19271:SF16">
    <property type="entry name" value="CYTOCHROME B"/>
    <property type="match status" value="1"/>
</dbReference>
<dbReference type="Proteomes" id="UP001595937">
    <property type="component" value="Unassembled WGS sequence"/>
</dbReference>
<evidence type="ECO:0000256" key="5">
    <source>
        <dbReference type="ARBA" id="ARBA00029568"/>
    </source>
</evidence>
<feature type="transmembrane region" description="Helical" evidence="7">
    <location>
        <begin position="279"/>
        <end position="302"/>
    </location>
</feature>
<name>A0ABW0FCN3_9MICO</name>
<organism evidence="9 10">
    <name type="scientific">Brachybacterium tyrofermentans</name>
    <dbReference type="NCBI Taxonomy" id="47848"/>
    <lineage>
        <taxon>Bacteria</taxon>
        <taxon>Bacillati</taxon>
        <taxon>Actinomycetota</taxon>
        <taxon>Actinomycetes</taxon>
        <taxon>Micrococcales</taxon>
        <taxon>Dermabacteraceae</taxon>
        <taxon>Brachybacterium</taxon>
    </lineage>
</organism>
<feature type="domain" description="Cytochrome b/b6 N-terminal region profile" evidence="8">
    <location>
        <begin position="28"/>
        <end position="254"/>
    </location>
</feature>
<reference evidence="10" key="1">
    <citation type="journal article" date="2019" name="Int. J. Syst. Evol. Microbiol.">
        <title>The Global Catalogue of Microorganisms (GCM) 10K type strain sequencing project: providing services to taxonomists for standard genome sequencing and annotation.</title>
        <authorList>
            <consortium name="The Broad Institute Genomics Platform"/>
            <consortium name="The Broad Institute Genome Sequencing Center for Infectious Disease"/>
            <person name="Wu L."/>
            <person name="Ma J."/>
        </authorList>
    </citation>
    <scope>NUCLEOTIDE SEQUENCE [LARGE SCALE GENOMIC DNA]</scope>
    <source>
        <strain evidence="10">CGMCC 1.16455</strain>
    </source>
</reference>